<keyword evidence="4" id="KW-1185">Reference proteome</keyword>
<feature type="transmembrane region" description="Helical" evidence="1">
    <location>
        <begin position="162"/>
        <end position="182"/>
    </location>
</feature>
<dbReference type="InterPro" id="IPR038762">
    <property type="entry name" value="ABM_predict"/>
</dbReference>
<gene>
    <name evidence="3" type="ORF">AC058_13310</name>
</gene>
<feature type="transmembrane region" description="Helical" evidence="1">
    <location>
        <begin position="129"/>
        <end position="150"/>
    </location>
</feature>
<feature type="domain" description="ABM" evidence="2">
    <location>
        <begin position="31"/>
        <end position="90"/>
    </location>
</feature>
<dbReference type="PANTHER" id="PTHR40057">
    <property type="entry name" value="SLR1162 PROTEIN"/>
    <property type="match status" value="1"/>
</dbReference>
<evidence type="ECO:0000313" key="4">
    <source>
        <dbReference type="Proteomes" id="UP000189376"/>
    </source>
</evidence>
<keyword evidence="1" id="KW-0812">Transmembrane</keyword>
<dbReference type="PANTHER" id="PTHR40057:SF1">
    <property type="entry name" value="SLR1162 PROTEIN"/>
    <property type="match status" value="1"/>
</dbReference>
<keyword evidence="1" id="KW-1133">Transmembrane helix</keyword>
<dbReference type="EMBL" id="LFZS01000008">
    <property type="protein sequence ID" value="ONN53858.1"/>
    <property type="molecule type" value="Genomic_DNA"/>
</dbReference>
<keyword evidence="1" id="KW-0472">Membrane</keyword>
<evidence type="ECO:0000313" key="3">
    <source>
        <dbReference type="EMBL" id="ONN53858.1"/>
    </source>
</evidence>
<dbReference type="AlphaFoldDB" id="A0A1V2UV57"/>
<proteinExistence type="predicted"/>
<sequence length="192" mass="22683">MTFSRNDSIGQVPNLMSSVTSVIIHDVDRLHSEAYEKSIEKFRYFLSHHSGFQSLDILRPVGEGMRYVIILRFESIDSAESWFRSDNRLRIIDEVKPCLLYGDQYQTYVDPDFWFKAPKVNQPKRWKQFVLAWIGVLPWALSIPLIVLYLAQHIYTFPRTLIGLPIFLTISWLMTYISMPFLTKKMAWWLVK</sequence>
<evidence type="ECO:0000256" key="1">
    <source>
        <dbReference type="SAM" id="Phobius"/>
    </source>
</evidence>
<comment type="caution">
    <text evidence="3">The sequence shown here is derived from an EMBL/GenBank/DDBJ whole genome shotgun (WGS) entry which is preliminary data.</text>
</comment>
<dbReference type="InterPro" id="IPR007138">
    <property type="entry name" value="ABM_dom"/>
</dbReference>
<dbReference type="InterPro" id="IPR011008">
    <property type="entry name" value="Dimeric_a/b-barrel"/>
</dbReference>
<dbReference type="Pfam" id="PF03992">
    <property type="entry name" value="ABM"/>
    <property type="match status" value="1"/>
</dbReference>
<name>A0A1V2UV57_9GAMM</name>
<organism evidence="3 4">
    <name type="scientific">Acinetobacter genomosp. 33YU</name>
    <dbReference type="NCBI Taxonomy" id="1675530"/>
    <lineage>
        <taxon>Bacteria</taxon>
        <taxon>Pseudomonadati</taxon>
        <taxon>Pseudomonadota</taxon>
        <taxon>Gammaproteobacteria</taxon>
        <taxon>Moraxellales</taxon>
        <taxon>Moraxellaceae</taxon>
        <taxon>Acinetobacter</taxon>
    </lineage>
</organism>
<dbReference type="Gene3D" id="3.30.70.100">
    <property type="match status" value="1"/>
</dbReference>
<evidence type="ECO:0000259" key="2">
    <source>
        <dbReference type="Pfam" id="PF03992"/>
    </source>
</evidence>
<reference evidence="3 4" key="1">
    <citation type="submission" date="2015-07" db="EMBL/GenBank/DDBJ databases">
        <title>Acinetobacter yuneri, a novel member of Acinetobacter calcoaceticus-Acinetobacter baumannii complex isolated from clinical specimen.</title>
        <authorList>
            <person name="Yu Y."/>
        </authorList>
    </citation>
    <scope>NUCLEOTIDE SEQUENCE [LARGE SCALE GENOMIC DNA]</scope>
    <source>
        <strain evidence="3 4">A362</strain>
    </source>
</reference>
<protein>
    <recommendedName>
        <fullName evidence="2">ABM domain-containing protein</fullName>
    </recommendedName>
</protein>
<dbReference type="Proteomes" id="UP000189376">
    <property type="component" value="Unassembled WGS sequence"/>
</dbReference>
<dbReference type="RefSeq" id="WP_077169634.1">
    <property type="nucleotide sequence ID" value="NZ_LFZS01000008.1"/>
</dbReference>
<accession>A0A1V2UV57</accession>
<dbReference type="SUPFAM" id="SSF54909">
    <property type="entry name" value="Dimeric alpha+beta barrel"/>
    <property type="match status" value="1"/>
</dbReference>